<dbReference type="InterPro" id="IPR036503">
    <property type="entry name" value="Ald_Fedxn_OxRdtase_N_sf"/>
</dbReference>
<comment type="caution">
    <text evidence="2">The sequence shown here is derived from an EMBL/GenBank/DDBJ whole genome shotgun (WGS) entry which is preliminary data.</text>
</comment>
<proteinExistence type="predicted"/>
<dbReference type="InterPro" id="IPR013983">
    <property type="entry name" value="Ald_Fedxn_OxRdtase_N"/>
</dbReference>
<protein>
    <recommendedName>
        <fullName evidence="1">Aldehyde ferredoxin oxidoreductase N-terminal domain-containing protein</fullName>
    </recommendedName>
</protein>
<dbReference type="EMBL" id="LCBF01000016">
    <property type="protein sequence ID" value="KKS06953.1"/>
    <property type="molecule type" value="Genomic_DNA"/>
</dbReference>
<dbReference type="GO" id="GO:0051536">
    <property type="term" value="F:iron-sulfur cluster binding"/>
    <property type="evidence" value="ECO:0007669"/>
    <property type="project" value="InterPro"/>
</dbReference>
<sequence length="280" mass="31061">METRPRKILSIDLTKKEYEVKSFEDLNSYIGGVGLGFKLMEMYYDKNPLIFAVGPLNGLFPFASKTAVVINNDGVIEDIYLGGSISLRIRYAGLDAIVIHGVSREKAILDITNAGVSFKDPSEDPETLGLPGKRSVIKVDGSKILLGGYFTTPEHYLEKEFTDKNISGIVVTGTELINIRDFDKYEDLYKKILNRKDELSVLEGTYPSCSNCPMGCGKSKTGEMGGNVLLHSLVACQYADRIYTDVGVVFSCLNVLGYNYTHEDIESLPKLIEQTLRRIS</sequence>
<dbReference type="PANTHER" id="PTHR30038:SF8">
    <property type="entry name" value="ALDEHYDE FERREDOXIN OXIDOREDUCTASE"/>
    <property type="match status" value="1"/>
</dbReference>
<evidence type="ECO:0000313" key="3">
    <source>
        <dbReference type="Proteomes" id="UP000034544"/>
    </source>
</evidence>
<dbReference type="SUPFAM" id="SSF56228">
    <property type="entry name" value="Aldehyde ferredoxin oxidoreductase, N-terminal domain"/>
    <property type="match status" value="1"/>
</dbReference>
<dbReference type="PANTHER" id="PTHR30038">
    <property type="entry name" value="ALDEHYDE FERREDOXIN OXIDOREDUCTASE"/>
    <property type="match status" value="1"/>
</dbReference>
<name>A0A0G0Z239_UNCKA</name>
<dbReference type="GO" id="GO:0016625">
    <property type="term" value="F:oxidoreductase activity, acting on the aldehyde or oxo group of donors, iron-sulfur protein as acceptor"/>
    <property type="evidence" value="ECO:0007669"/>
    <property type="project" value="InterPro"/>
</dbReference>
<dbReference type="Gene3D" id="3.60.9.10">
    <property type="entry name" value="Aldehyde ferredoxin oxidoreductase, N-terminal domain"/>
    <property type="match status" value="1"/>
</dbReference>
<dbReference type="Pfam" id="PF02730">
    <property type="entry name" value="AFOR_N"/>
    <property type="match status" value="1"/>
</dbReference>
<dbReference type="AlphaFoldDB" id="A0A0G0Z239"/>
<evidence type="ECO:0000313" key="2">
    <source>
        <dbReference type="EMBL" id="KKS06953.1"/>
    </source>
</evidence>
<reference evidence="2 3" key="1">
    <citation type="journal article" date="2015" name="Nature">
        <title>rRNA introns, odd ribosomes, and small enigmatic genomes across a large radiation of phyla.</title>
        <authorList>
            <person name="Brown C.T."/>
            <person name="Hug L.A."/>
            <person name="Thomas B.C."/>
            <person name="Sharon I."/>
            <person name="Castelle C.J."/>
            <person name="Singh A."/>
            <person name="Wilkins M.J."/>
            <person name="Williams K.H."/>
            <person name="Banfield J.F."/>
        </authorList>
    </citation>
    <scope>NUCLEOTIDE SEQUENCE [LARGE SCALE GENOMIC DNA]</scope>
</reference>
<dbReference type="SMART" id="SM00790">
    <property type="entry name" value="AFOR_N"/>
    <property type="match status" value="1"/>
</dbReference>
<organism evidence="2 3">
    <name type="scientific">candidate division WWE3 bacterium GW2011_GWE1_41_27</name>
    <dbReference type="NCBI Taxonomy" id="1619131"/>
    <lineage>
        <taxon>Bacteria</taxon>
        <taxon>Katanobacteria</taxon>
    </lineage>
</organism>
<feature type="domain" description="Aldehyde ferredoxin oxidoreductase N-terminal" evidence="1">
    <location>
        <begin position="7"/>
        <end position="175"/>
    </location>
</feature>
<gene>
    <name evidence="2" type="ORF">UU59_C0016G0010</name>
</gene>
<accession>A0A0G0Z239</accession>
<dbReference type="Proteomes" id="UP000034544">
    <property type="component" value="Unassembled WGS sequence"/>
</dbReference>
<evidence type="ECO:0000259" key="1">
    <source>
        <dbReference type="SMART" id="SM00790"/>
    </source>
</evidence>
<dbReference type="InterPro" id="IPR051919">
    <property type="entry name" value="W-dependent_AOR"/>
</dbReference>